<dbReference type="PRINTS" id="PR00722">
    <property type="entry name" value="CHYMOTRYPSIN"/>
</dbReference>
<keyword evidence="3" id="KW-0720">Serine protease</keyword>
<dbReference type="PROSITE" id="PS00135">
    <property type="entry name" value="TRYPSIN_SER"/>
    <property type="match status" value="1"/>
</dbReference>
<dbReference type="GO" id="GO:0006508">
    <property type="term" value="P:proteolysis"/>
    <property type="evidence" value="ECO:0007669"/>
    <property type="project" value="UniProtKB-KW"/>
</dbReference>
<accession>A0A2G6E632</accession>
<reference evidence="5 6" key="1">
    <citation type="submission" date="2017-10" db="EMBL/GenBank/DDBJ databases">
        <title>Novel microbial diversity and functional potential in the marine mammal oral microbiome.</title>
        <authorList>
            <person name="Dudek N.K."/>
            <person name="Sun C.L."/>
            <person name="Burstein D."/>
            <person name="Kantor R.S."/>
            <person name="Aliaga Goltsman D.S."/>
            <person name="Bik E.M."/>
            <person name="Thomas B.C."/>
            <person name="Banfield J.F."/>
            <person name="Relman D.A."/>
        </authorList>
    </citation>
    <scope>NUCLEOTIDE SEQUENCE [LARGE SCALE GENOMIC DNA]</scope>
    <source>
        <strain evidence="5">DOLZORAL124_49_17</strain>
    </source>
</reference>
<dbReference type="SUPFAM" id="SSF50494">
    <property type="entry name" value="Trypsin-like serine proteases"/>
    <property type="match status" value="1"/>
</dbReference>
<organism evidence="5 6">
    <name type="scientific">candidate division KSB3 bacterium</name>
    <dbReference type="NCBI Taxonomy" id="2044937"/>
    <lineage>
        <taxon>Bacteria</taxon>
        <taxon>candidate division KSB3</taxon>
    </lineage>
</organism>
<dbReference type="SMART" id="SM00020">
    <property type="entry name" value="Tryp_SPc"/>
    <property type="match status" value="1"/>
</dbReference>
<dbReference type="InterPro" id="IPR033116">
    <property type="entry name" value="TRYPSIN_SER"/>
</dbReference>
<evidence type="ECO:0000256" key="2">
    <source>
        <dbReference type="ARBA" id="ARBA00023157"/>
    </source>
</evidence>
<gene>
    <name evidence="5" type="ORF">CSB45_06795</name>
</gene>
<dbReference type="CDD" id="cd00190">
    <property type="entry name" value="Tryp_SPc"/>
    <property type="match status" value="1"/>
</dbReference>
<dbReference type="Pfam" id="PF00089">
    <property type="entry name" value="Trypsin"/>
    <property type="match status" value="1"/>
</dbReference>
<dbReference type="InterPro" id="IPR018114">
    <property type="entry name" value="TRYPSIN_HIS"/>
</dbReference>
<sequence length="311" mass="33389">MDDVFVIKKEMFMRIQNRTLLLFSMLFLVLGTFLSACSNDDDDDSPNVMSQFRCGDMQGSLRSSPTLTDFSQLNIINGEPASLSQWPWIAALVYRGNGIYEGFHCGGTLIHPNWVLTAAHCINGDSVDVVLGTDSLTNPLSTMEQIAVVEKIPHPNYNDVTTENDIALYRLATPSSKSPASIDWNNRGQAGVASQVAGWGLTNPSGDTASPSLLQVTLPIVPQATCNQTMSSYLNQADPIYPGMMCAGYIEGGRDSCSGDSGGPLLVDGYITGLVSWGPTECGVPGAYGVYTRVSDYAAWISSIICSREAS</sequence>
<protein>
    <recommendedName>
        <fullName evidence="4">Peptidase S1 domain-containing protein</fullName>
    </recommendedName>
</protein>
<dbReference type="InterPro" id="IPR043504">
    <property type="entry name" value="Peptidase_S1_PA_chymotrypsin"/>
</dbReference>
<dbReference type="GO" id="GO:0004252">
    <property type="term" value="F:serine-type endopeptidase activity"/>
    <property type="evidence" value="ECO:0007669"/>
    <property type="project" value="InterPro"/>
</dbReference>
<dbReference type="InterPro" id="IPR001314">
    <property type="entry name" value="Peptidase_S1A"/>
</dbReference>
<evidence type="ECO:0000313" key="5">
    <source>
        <dbReference type="EMBL" id="PID57530.1"/>
    </source>
</evidence>
<dbReference type="EMBL" id="PDPS01000026">
    <property type="protein sequence ID" value="PID57530.1"/>
    <property type="molecule type" value="Genomic_DNA"/>
</dbReference>
<keyword evidence="2" id="KW-1015">Disulfide bond</keyword>
<evidence type="ECO:0000259" key="4">
    <source>
        <dbReference type="PROSITE" id="PS50240"/>
    </source>
</evidence>
<evidence type="ECO:0000256" key="3">
    <source>
        <dbReference type="RuleBase" id="RU363034"/>
    </source>
</evidence>
<keyword evidence="3" id="KW-0378">Hydrolase</keyword>
<dbReference type="PANTHER" id="PTHR24276:SF98">
    <property type="entry name" value="FI18310P1-RELATED"/>
    <property type="match status" value="1"/>
</dbReference>
<dbReference type="Proteomes" id="UP000229740">
    <property type="component" value="Unassembled WGS sequence"/>
</dbReference>
<dbReference type="AlphaFoldDB" id="A0A2G6E632"/>
<dbReference type="PROSITE" id="PS50240">
    <property type="entry name" value="TRYPSIN_DOM"/>
    <property type="match status" value="1"/>
</dbReference>
<dbReference type="PANTHER" id="PTHR24276">
    <property type="entry name" value="POLYSERASE-RELATED"/>
    <property type="match status" value="1"/>
</dbReference>
<comment type="similarity">
    <text evidence="1">Belongs to the peptidase S1 family.</text>
</comment>
<keyword evidence="3" id="KW-0645">Protease</keyword>
<dbReference type="FunFam" id="2.40.10.10:FF:000005">
    <property type="entry name" value="Serine protease 37"/>
    <property type="match status" value="1"/>
</dbReference>
<dbReference type="InterPro" id="IPR001254">
    <property type="entry name" value="Trypsin_dom"/>
</dbReference>
<proteinExistence type="inferred from homology"/>
<name>A0A2G6E632_9BACT</name>
<feature type="domain" description="Peptidase S1" evidence="4">
    <location>
        <begin position="75"/>
        <end position="306"/>
    </location>
</feature>
<comment type="caution">
    <text evidence="5">The sequence shown here is derived from an EMBL/GenBank/DDBJ whole genome shotgun (WGS) entry which is preliminary data.</text>
</comment>
<evidence type="ECO:0000313" key="6">
    <source>
        <dbReference type="Proteomes" id="UP000229740"/>
    </source>
</evidence>
<dbReference type="Gene3D" id="2.40.10.10">
    <property type="entry name" value="Trypsin-like serine proteases"/>
    <property type="match status" value="1"/>
</dbReference>
<evidence type="ECO:0000256" key="1">
    <source>
        <dbReference type="ARBA" id="ARBA00007664"/>
    </source>
</evidence>
<dbReference type="InterPro" id="IPR009003">
    <property type="entry name" value="Peptidase_S1_PA"/>
</dbReference>
<dbReference type="InterPro" id="IPR050430">
    <property type="entry name" value="Peptidase_S1"/>
</dbReference>
<dbReference type="FunFam" id="2.40.10.10:FF:000002">
    <property type="entry name" value="Transmembrane protease serine"/>
    <property type="match status" value="1"/>
</dbReference>
<dbReference type="PROSITE" id="PS00134">
    <property type="entry name" value="TRYPSIN_HIS"/>
    <property type="match status" value="1"/>
</dbReference>